<evidence type="ECO:0000313" key="3">
    <source>
        <dbReference type="WBParaSite" id="BXY_0865200.1"/>
    </source>
</evidence>
<name>A0A1I7S6L4_BURXY</name>
<reference evidence="3" key="1">
    <citation type="submission" date="2016-11" db="UniProtKB">
        <authorList>
            <consortium name="WormBaseParasite"/>
        </authorList>
    </citation>
    <scope>IDENTIFICATION</scope>
</reference>
<dbReference type="Proteomes" id="UP000095284">
    <property type="component" value="Unplaced"/>
</dbReference>
<sequence>MLVRAPPESSEETQNLPVEHPNEANLEKAYEKSGVSGSFLAPGSEPLRAVAISGCDVLLGLKQLGLSSEKIFLGIL</sequence>
<dbReference type="AlphaFoldDB" id="A0A1I7S6L4"/>
<proteinExistence type="predicted"/>
<protein>
    <submittedName>
        <fullName evidence="3">Calpain_III domain-containing protein</fullName>
    </submittedName>
</protein>
<dbReference type="WBParaSite" id="BXY_0865200.1">
    <property type="protein sequence ID" value="BXY_0865200.1"/>
    <property type="gene ID" value="BXY_0865200"/>
</dbReference>
<feature type="region of interest" description="Disordered" evidence="1">
    <location>
        <begin position="1"/>
        <end position="22"/>
    </location>
</feature>
<organism evidence="2 3">
    <name type="scientific">Bursaphelenchus xylophilus</name>
    <name type="common">Pinewood nematode worm</name>
    <name type="synonym">Aphelenchoides xylophilus</name>
    <dbReference type="NCBI Taxonomy" id="6326"/>
    <lineage>
        <taxon>Eukaryota</taxon>
        <taxon>Metazoa</taxon>
        <taxon>Ecdysozoa</taxon>
        <taxon>Nematoda</taxon>
        <taxon>Chromadorea</taxon>
        <taxon>Rhabditida</taxon>
        <taxon>Tylenchina</taxon>
        <taxon>Tylenchomorpha</taxon>
        <taxon>Aphelenchoidea</taxon>
        <taxon>Aphelenchoididae</taxon>
        <taxon>Bursaphelenchus</taxon>
    </lineage>
</organism>
<evidence type="ECO:0000313" key="2">
    <source>
        <dbReference type="Proteomes" id="UP000095284"/>
    </source>
</evidence>
<evidence type="ECO:0000256" key="1">
    <source>
        <dbReference type="SAM" id="MobiDB-lite"/>
    </source>
</evidence>
<accession>A0A1I7S6L4</accession>